<protein>
    <submittedName>
        <fullName evidence="1">Uncharacterized protein</fullName>
    </submittedName>
</protein>
<evidence type="ECO:0000313" key="2">
    <source>
        <dbReference type="Proteomes" id="UP001283361"/>
    </source>
</evidence>
<organism evidence="1 2">
    <name type="scientific">Elysia crispata</name>
    <name type="common">lettuce slug</name>
    <dbReference type="NCBI Taxonomy" id="231223"/>
    <lineage>
        <taxon>Eukaryota</taxon>
        <taxon>Metazoa</taxon>
        <taxon>Spiralia</taxon>
        <taxon>Lophotrochozoa</taxon>
        <taxon>Mollusca</taxon>
        <taxon>Gastropoda</taxon>
        <taxon>Heterobranchia</taxon>
        <taxon>Euthyneura</taxon>
        <taxon>Panpulmonata</taxon>
        <taxon>Sacoglossa</taxon>
        <taxon>Placobranchoidea</taxon>
        <taxon>Plakobranchidae</taxon>
        <taxon>Elysia</taxon>
    </lineage>
</organism>
<dbReference type="EMBL" id="JAWDGP010004681">
    <property type="protein sequence ID" value="KAK3762589.1"/>
    <property type="molecule type" value="Genomic_DNA"/>
</dbReference>
<comment type="caution">
    <text evidence="1">The sequence shown here is derived from an EMBL/GenBank/DDBJ whole genome shotgun (WGS) entry which is preliminary data.</text>
</comment>
<accession>A0AAE0Z485</accession>
<gene>
    <name evidence="1" type="ORF">RRG08_020668</name>
</gene>
<reference evidence="1" key="1">
    <citation type="journal article" date="2023" name="G3 (Bethesda)">
        <title>A reference genome for the long-term kleptoplast-retaining sea slug Elysia crispata morphotype clarki.</title>
        <authorList>
            <person name="Eastman K.E."/>
            <person name="Pendleton A.L."/>
            <person name="Shaikh M.A."/>
            <person name="Suttiyut T."/>
            <person name="Ogas R."/>
            <person name="Tomko P."/>
            <person name="Gavelis G."/>
            <person name="Widhalm J.R."/>
            <person name="Wisecaver J.H."/>
        </authorList>
    </citation>
    <scope>NUCLEOTIDE SEQUENCE</scope>
    <source>
        <strain evidence="1">ECLA1</strain>
    </source>
</reference>
<keyword evidence="2" id="KW-1185">Reference proteome</keyword>
<sequence>MVPGSEDFNFSHFGPEQALTFLCRNKMGGKAKKCSVNYITQNILHFIEYLRRKTNAVDRVDEKAPNHVPSGEWEDVPMKYLSQETGWCDGGNSTIVKRPQDCRREGRRNMELVR</sequence>
<name>A0AAE0Z485_9GAST</name>
<proteinExistence type="predicted"/>
<dbReference type="AlphaFoldDB" id="A0AAE0Z485"/>
<evidence type="ECO:0000313" key="1">
    <source>
        <dbReference type="EMBL" id="KAK3762589.1"/>
    </source>
</evidence>
<dbReference type="Proteomes" id="UP001283361">
    <property type="component" value="Unassembled WGS sequence"/>
</dbReference>